<keyword evidence="3" id="KW-0067">ATP-binding</keyword>
<gene>
    <name evidence="5" type="ORF">KIC69_04630</name>
</gene>
<organism evidence="5 6">
    <name type="scientific">Campylobacter concisus</name>
    <dbReference type="NCBI Taxonomy" id="199"/>
    <lineage>
        <taxon>Bacteria</taxon>
        <taxon>Pseudomonadati</taxon>
        <taxon>Campylobacterota</taxon>
        <taxon>Epsilonproteobacteria</taxon>
        <taxon>Campylobacterales</taxon>
        <taxon>Campylobacteraceae</taxon>
        <taxon>Campylobacter</taxon>
    </lineage>
</organism>
<evidence type="ECO:0008006" key="7">
    <source>
        <dbReference type="Google" id="ProtNLM"/>
    </source>
</evidence>
<protein>
    <recommendedName>
        <fullName evidence="7">Leucine--tRNA ligase</fullName>
    </recommendedName>
</protein>
<comment type="caution">
    <text evidence="5">The sequence shown here is derived from an EMBL/GenBank/DDBJ whole genome shotgun (WGS) entry which is preliminary data.</text>
</comment>
<sequence>KIAVKEEVFVKDSIALAVTVNGKKRAEFEVTASENESEILKQAKQNVAKWLEGKEILKEIYIKGKLVNFVIKG</sequence>
<evidence type="ECO:0000256" key="2">
    <source>
        <dbReference type="ARBA" id="ARBA00022741"/>
    </source>
</evidence>
<dbReference type="Gene3D" id="3.10.20.590">
    <property type="match status" value="1"/>
</dbReference>
<dbReference type="GO" id="GO:0004812">
    <property type="term" value="F:aminoacyl-tRNA ligase activity"/>
    <property type="evidence" value="ECO:0007669"/>
    <property type="project" value="UniProtKB-KW"/>
</dbReference>
<accession>A0A9E1B976</accession>
<dbReference type="InterPro" id="IPR009080">
    <property type="entry name" value="tRNAsynth_Ia_anticodon-bd"/>
</dbReference>
<dbReference type="GO" id="GO:0005524">
    <property type="term" value="F:ATP binding"/>
    <property type="evidence" value="ECO:0007669"/>
    <property type="project" value="UniProtKB-KW"/>
</dbReference>
<proteinExistence type="predicted"/>
<evidence type="ECO:0000313" key="6">
    <source>
        <dbReference type="Proteomes" id="UP000824019"/>
    </source>
</evidence>
<dbReference type="AlphaFoldDB" id="A0A9E1B976"/>
<evidence type="ECO:0000256" key="3">
    <source>
        <dbReference type="ARBA" id="ARBA00022840"/>
    </source>
</evidence>
<dbReference type="EMBL" id="JAHAKR010000175">
    <property type="protein sequence ID" value="MBS5830101.1"/>
    <property type="molecule type" value="Genomic_DNA"/>
</dbReference>
<dbReference type="SUPFAM" id="SSF47323">
    <property type="entry name" value="Anticodon-binding domain of a subclass of class I aminoacyl-tRNA synthetases"/>
    <property type="match status" value="1"/>
</dbReference>
<evidence type="ECO:0000256" key="4">
    <source>
        <dbReference type="ARBA" id="ARBA00023146"/>
    </source>
</evidence>
<name>A0A9E1B976_9BACT</name>
<evidence type="ECO:0000313" key="5">
    <source>
        <dbReference type="EMBL" id="MBS5830101.1"/>
    </source>
</evidence>
<dbReference type="Proteomes" id="UP000824019">
    <property type="component" value="Unassembled WGS sequence"/>
</dbReference>
<evidence type="ECO:0000256" key="1">
    <source>
        <dbReference type="ARBA" id="ARBA00022598"/>
    </source>
</evidence>
<feature type="non-terminal residue" evidence="5">
    <location>
        <position position="1"/>
    </location>
</feature>
<keyword evidence="4" id="KW-0030">Aminoacyl-tRNA synthetase</keyword>
<reference evidence="5" key="1">
    <citation type="submission" date="2021-02" db="EMBL/GenBank/DDBJ databases">
        <title>Infant gut strain persistence is associated with maternal origin, phylogeny, and functional potential including surface adhesion and iron acquisition.</title>
        <authorList>
            <person name="Lou Y.C."/>
        </authorList>
    </citation>
    <scope>NUCLEOTIDE SEQUENCE</scope>
    <source>
        <strain evidence="5">L3_101_000G1_dasL3_101_000G1_concoct_7_sub</strain>
    </source>
</reference>
<keyword evidence="2" id="KW-0547">Nucleotide-binding</keyword>
<dbReference type="GO" id="GO:0006418">
    <property type="term" value="P:tRNA aminoacylation for protein translation"/>
    <property type="evidence" value="ECO:0007669"/>
    <property type="project" value="InterPro"/>
</dbReference>
<keyword evidence="1" id="KW-0436">Ligase</keyword>